<keyword evidence="1 4" id="KW-0812">Transmembrane</keyword>
<dbReference type="InterPro" id="IPR036259">
    <property type="entry name" value="MFS_trans_sf"/>
</dbReference>
<name>A0A847S9R2_9NEIS</name>
<dbReference type="Pfam" id="PF07690">
    <property type="entry name" value="MFS_1"/>
    <property type="match status" value="1"/>
</dbReference>
<dbReference type="SUPFAM" id="SSF103473">
    <property type="entry name" value="MFS general substrate transporter"/>
    <property type="match status" value="2"/>
</dbReference>
<feature type="transmembrane region" description="Helical" evidence="4">
    <location>
        <begin position="329"/>
        <end position="348"/>
    </location>
</feature>
<evidence type="ECO:0000313" key="7">
    <source>
        <dbReference type="Proteomes" id="UP000587991"/>
    </source>
</evidence>
<dbReference type="Gene3D" id="1.20.1250.20">
    <property type="entry name" value="MFS general substrate transporter like domains"/>
    <property type="match status" value="2"/>
</dbReference>
<feature type="transmembrane region" description="Helical" evidence="4">
    <location>
        <begin position="98"/>
        <end position="116"/>
    </location>
</feature>
<feature type="transmembrane region" description="Helical" evidence="4">
    <location>
        <begin position="74"/>
        <end position="92"/>
    </location>
</feature>
<comment type="caution">
    <text evidence="6">The sequence shown here is derived from an EMBL/GenBank/DDBJ whole genome shotgun (WGS) entry which is preliminary data.</text>
</comment>
<dbReference type="Proteomes" id="UP000587991">
    <property type="component" value="Unassembled WGS sequence"/>
</dbReference>
<dbReference type="InterPro" id="IPR011701">
    <property type="entry name" value="MFS"/>
</dbReference>
<keyword evidence="2 4" id="KW-1133">Transmembrane helix</keyword>
<feature type="domain" description="Major facilitator superfamily (MFS) profile" evidence="5">
    <location>
        <begin position="203"/>
        <end position="384"/>
    </location>
</feature>
<feature type="transmembrane region" description="Helical" evidence="4">
    <location>
        <begin position="137"/>
        <end position="156"/>
    </location>
</feature>
<feature type="transmembrane region" description="Helical" evidence="4">
    <location>
        <begin position="45"/>
        <end position="67"/>
    </location>
</feature>
<dbReference type="GO" id="GO:0005886">
    <property type="term" value="C:plasma membrane"/>
    <property type="evidence" value="ECO:0007669"/>
    <property type="project" value="TreeGrafter"/>
</dbReference>
<dbReference type="EMBL" id="JABAIM010000002">
    <property type="protein sequence ID" value="NLR75605.1"/>
    <property type="molecule type" value="Genomic_DNA"/>
</dbReference>
<gene>
    <name evidence="6" type="ORF">HF682_10575</name>
</gene>
<sequence>MSRPISWLYAAVLLNLVSGLAQLGQYGIAFPLLPLALQQRGVAPAQIGLLCALPWVGMAAGVLLAPWLMQRIQAWRTVLIGLLLGAVTIASLGDAPLYGWWLLTPLLGLALGLRWIGNESWLYRLVPPQRRGVVVGLHETVIAIALLAGPLLIGWLGSRSLAIWYLAAGFGLLAILPLWLARQREPDWSADSVTTTATVAFWRNPACALGVLAGLLDTGAMSLFPSFAAQQAASPTQQALLIAVLGGAGLLSQLPLGWLSDRLGSRTAVLACLITAILAAVLTGLASPQQQGPLWLAAACLGIMGNGMLTLSIVVATEQPGDARLAMRDVSLAFTFGSVLGPALLGSVMQHAGAGSYSWVLLAFALIPMLWLPRLRPALPSPQP</sequence>
<dbReference type="PANTHER" id="PTHR23521:SF3">
    <property type="entry name" value="MFS TRANSPORTER"/>
    <property type="match status" value="1"/>
</dbReference>
<feature type="transmembrane region" description="Helical" evidence="4">
    <location>
        <begin position="193"/>
        <end position="216"/>
    </location>
</feature>
<protein>
    <submittedName>
        <fullName evidence="6">MFS transporter</fullName>
    </submittedName>
</protein>
<dbReference type="GO" id="GO:0022857">
    <property type="term" value="F:transmembrane transporter activity"/>
    <property type="evidence" value="ECO:0007669"/>
    <property type="project" value="InterPro"/>
</dbReference>
<reference evidence="6 7" key="1">
    <citation type="submission" date="2020-04" db="EMBL/GenBank/DDBJ databases">
        <title>Draft genome of Leeia sp. IMCC25680.</title>
        <authorList>
            <person name="Song J."/>
            <person name="Cho J.-C."/>
        </authorList>
    </citation>
    <scope>NUCLEOTIDE SEQUENCE [LARGE SCALE GENOMIC DNA]</scope>
    <source>
        <strain evidence="6 7">IMCC25680</strain>
    </source>
</reference>
<dbReference type="RefSeq" id="WP_168877260.1">
    <property type="nucleotide sequence ID" value="NZ_JABAIM010000002.1"/>
</dbReference>
<accession>A0A847S9R2</accession>
<proteinExistence type="predicted"/>
<feature type="transmembrane region" description="Helical" evidence="4">
    <location>
        <begin position="236"/>
        <end position="256"/>
    </location>
</feature>
<feature type="transmembrane region" description="Helical" evidence="4">
    <location>
        <begin position="294"/>
        <end position="317"/>
    </location>
</feature>
<evidence type="ECO:0000256" key="2">
    <source>
        <dbReference type="ARBA" id="ARBA00022989"/>
    </source>
</evidence>
<evidence type="ECO:0000256" key="4">
    <source>
        <dbReference type="SAM" id="Phobius"/>
    </source>
</evidence>
<dbReference type="PANTHER" id="PTHR23521">
    <property type="entry name" value="TRANSPORTER MFS SUPERFAMILY"/>
    <property type="match status" value="1"/>
</dbReference>
<organism evidence="6 7">
    <name type="scientific">Leeia aquatica</name>
    <dbReference type="NCBI Taxonomy" id="2725557"/>
    <lineage>
        <taxon>Bacteria</taxon>
        <taxon>Pseudomonadati</taxon>
        <taxon>Pseudomonadota</taxon>
        <taxon>Betaproteobacteria</taxon>
        <taxon>Neisseriales</taxon>
        <taxon>Leeiaceae</taxon>
        <taxon>Leeia</taxon>
    </lineage>
</organism>
<evidence type="ECO:0000256" key="1">
    <source>
        <dbReference type="ARBA" id="ARBA00022692"/>
    </source>
</evidence>
<feature type="transmembrane region" description="Helical" evidence="4">
    <location>
        <begin position="268"/>
        <end position="288"/>
    </location>
</feature>
<evidence type="ECO:0000256" key="3">
    <source>
        <dbReference type="ARBA" id="ARBA00023136"/>
    </source>
</evidence>
<keyword evidence="7" id="KW-1185">Reference proteome</keyword>
<feature type="transmembrane region" description="Helical" evidence="4">
    <location>
        <begin position="162"/>
        <end position="181"/>
    </location>
</feature>
<evidence type="ECO:0000259" key="5">
    <source>
        <dbReference type="PROSITE" id="PS50850"/>
    </source>
</evidence>
<dbReference type="AlphaFoldDB" id="A0A847S9R2"/>
<evidence type="ECO:0000313" key="6">
    <source>
        <dbReference type="EMBL" id="NLR75605.1"/>
    </source>
</evidence>
<dbReference type="PROSITE" id="PS50850">
    <property type="entry name" value="MFS"/>
    <property type="match status" value="1"/>
</dbReference>
<feature type="transmembrane region" description="Helical" evidence="4">
    <location>
        <begin position="354"/>
        <end position="372"/>
    </location>
</feature>
<dbReference type="InterPro" id="IPR020846">
    <property type="entry name" value="MFS_dom"/>
</dbReference>
<keyword evidence="3 4" id="KW-0472">Membrane</keyword>